<gene>
    <name evidence="1" type="ORF">PFISCL1PPCAC_23036</name>
</gene>
<name>A0AAV5WLY0_9BILA</name>
<reference evidence="1" key="1">
    <citation type="submission" date="2023-10" db="EMBL/GenBank/DDBJ databases">
        <title>Genome assembly of Pristionchus species.</title>
        <authorList>
            <person name="Yoshida K."/>
            <person name="Sommer R.J."/>
        </authorList>
    </citation>
    <scope>NUCLEOTIDE SEQUENCE</scope>
    <source>
        <strain evidence="1">RS5133</strain>
    </source>
</reference>
<accession>A0AAV5WLY0</accession>
<dbReference type="EMBL" id="BTSY01000006">
    <property type="protein sequence ID" value="GMT31739.1"/>
    <property type="molecule type" value="Genomic_DNA"/>
</dbReference>
<evidence type="ECO:0000313" key="1">
    <source>
        <dbReference type="EMBL" id="GMT31739.1"/>
    </source>
</evidence>
<proteinExistence type="predicted"/>
<sequence length="99" mass="11451">YKGNFFKPDHIFRMIDEEPAPNFVSIADLCSLNGSDTPFTKLKGDEGEKDEEKESIRVYKERNSLQKNDAQKKLDFARAQIIASFEATLLVTRHYLFSF</sequence>
<comment type="caution">
    <text evidence="1">The sequence shown here is derived from an EMBL/GenBank/DDBJ whole genome shotgun (WGS) entry which is preliminary data.</text>
</comment>
<protein>
    <submittedName>
        <fullName evidence="1">Uncharacterized protein</fullName>
    </submittedName>
</protein>
<organism evidence="1 2">
    <name type="scientific">Pristionchus fissidentatus</name>
    <dbReference type="NCBI Taxonomy" id="1538716"/>
    <lineage>
        <taxon>Eukaryota</taxon>
        <taxon>Metazoa</taxon>
        <taxon>Ecdysozoa</taxon>
        <taxon>Nematoda</taxon>
        <taxon>Chromadorea</taxon>
        <taxon>Rhabditida</taxon>
        <taxon>Rhabditina</taxon>
        <taxon>Diplogasteromorpha</taxon>
        <taxon>Diplogasteroidea</taxon>
        <taxon>Neodiplogasteridae</taxon>
        <taxon>Pristionchus</taxon>
    </lineage>
</organism>
<dbReference type="Proteomes" id="UP001432322">
    <property type="component" value="Unassembled WGS sequence"/>
</dbReference>
<keyword evidence="2" id="KW-1185">Reference proteome</keyword>
<feature type="non-terminal residue" evidence="1">
    <location>
        <position position="1"/>
    </location>
</feature>
<evidence type="ECO:0000313" key="2">
    <source>
        <dbReference type="Proteomes" id="UP001432322"/>
    </source>
</evidence>
<dbReference type="AlphaFoldDB" id="A0AAV5WLY0"/>